<evidence type="ECO:0000313" key="4">
    <source>
        <dbReference type="Proteomes" id="UP000719412"/>
    </source>
</evidence>
<keyword evidence="4" id="KW-1185">Reference proteome</keyword>
<dbReference type="PANTHER" id="PTHR10380">
    <property type="entry name" value="CUTICLE PROTEIN"/>
    <property type="match status" value="1"/>
</dbReference>
<dbReference type="Proteomes" id="UP000719412">
    <property type="component" value="Unassembled WGS sequence"/>
</dbReference>
<comment type="caution">
    <text evidence="3">The sequence shown here is derived from an EMBL/GenBank/DDBJ whole genome shotgun (WGS) entry which is preliminary data.</text>
</comment>
<organism evidence="3 4">
    <name type="scientific">Tenebrio molitor</name>
    <name type="common">Yellow mealworm beetle</name>
    <dbReference type="NCBI Taxonomy" id="7067"/>
    <lineage>
        <taxon>Eukaryota</taxon>
        <taxon>Metazoa</taxon>
        <taxon>Ecdysozoa</taxon>
        <taxon>Arthropoda</taxon>
        <taxon>Hexapoda</taxon>
        <taxon>Insecta</taxon>
        <taxon>Pterygota</taxon>
        <taxon>Neoptera</taxon>
        <taxon>Endopterygota</taxon>
        <taxon>Coleoptera</taxon>
        <taxon>Polyphaga</taxon>
        <taxon>Cucujiformia</taxon>
        <taxon>Tenebrionidae</taxon>
        <taxon>Tenebrio</taxon>
    </lineage>
</organism>
<protein>
    <submittedName>
        <fullName evidence="3">Uncharacterized protein</fullName>
    </submittedName>
</protein>
<dbReference type="OrthoDB" id="8195082at2759"/>
<dbReference type="Pfam" id="PF00379">
    <property type="entry name" value="Chitin_bind_4"/>
    <property type="match status" value="1"/>
</dbReference>
<evidence type="ECO:0000256" key="2">
    <source>
        <dbReference type="SAM" id="SignalP"/>
    </source>
</evidence>
<dbReference type="InterPro" id="IPR000618">
    <property type="entry name" value="Insect_cuticle"/>
</dbReference>
<keyword evidence="2" id="KW-0732">Signal</keyword>
<dbReference type="PROSITE" id="PS51155">
    <property type="entry name" value="CHIT_BIND_RR_2"/>
    <property type="match status" value="1"/>
</dbReference>
<dbReference type="GO" id="GO:0062129">
    <property type="term" value="C:chitin-based extracellular matrix"/>
    <property type="evidence" value="ECO:0007669"/>
    <property type="project" value="TreeGrafter"/>
</dbReference>
<dbReference type="PANTHER" id="PTHR10380:SF232">
    <property type="entry name" value="PUPAL CUTICLE PROTEIN EDG-84A-LIKE PROTEIN"/>
    <property type="match status" value="1"/>
</dbReference>
<dbReference type="EMBL" id="JABDTM020019944">
    <property type="protein sequence ID" value="KAH0817260.1"/>
    <property type="molecule type" value="Genomic_DNA"/>
</dbReference>
<reference evidence="3" key="1">
    <citation type="journal article" date="2020" name="J Insects Food Feed">
        <title>The yellow mealworm (Tenebrio molitor) genome: a resource for the emerging insects as food and feed industry.</title>
        <authorList>
            <person name="Eriksson T."/>
            <person name="Andere A."/>
            <person name="Kelstrup H."/>
            <person name="Emery V."/>
            <person name="Picard C."/>
        </authorList>
    </citation>
    <scope>NUCLEOTIDE SEQUENCE</scope>
    <source>
        <strain evidence="3">Stoneville</strain>
        <tissue evidence="3">Whole head</tissue>
    </source>
</reference>
<gene>
    <name evidence="3" type="ORF">GEV33_005531</name>
</gene>
<sequence>MMVRVCVLVLLFALANARVPRSDTGSSTPPNYKPNEFELEQNRAARYEFSSNVEDHINDLMQQRDEVRDGLNVKGSYSYSDGYYKRTVHYEADDKGYRVTGEEVVPLDGPKIDLTGTASVNNAAHGTHITYKVQSIPVPGPVGKIVD</sequence>
<proteinExistence type="predicted"/>
<feature type="signal peptide" evidence="2">
    <location>
        <begin position="1"/>
        <end position="17"/>
    </location>
</feature>
<reference evidence="3" key="2">
    <citation type="submission" date="2021-08" db="EMBL/GenBank/DDBJ databases">
        <authorList>
            <person name="Eriksson T."/>
        </authorList>
    </citation>
    <scope>NUCLEOTIDE SEQUENCE</scope>
    <source>
        <strain evidence="3">Stoneville</strain>
        <tissue evidence="3">Whole head</tissue>
    </source>
</reference>
<dbReference type="InterPro" id="IPR050468">
    <property type="entry name" value="Cuticle_Struct_Prot"/>
</dbReference>
<evidence type="ECO:0000313" key="3">
    <source>
        <dbReference type="EMBL" id="KAH0817260.1"/>
    </source>
</evidence>
<evidence type="ECO:0000256" key="1">
    <source>
        <dbReference type="PROSITE-ProRule" id="PRU00497"/>
    </source>
</evidence>
<name>A0A8J6HMD5_TENMO</name>
<keyword evidence="1" id="KW-0193">Cuticle</keyword>
<dbReference type="AlphaFoldDB" id="A0A8J6HMD5"/>
<accession>A0A8J6HMD5</accession>
<feature type="chain" id="PRO_5035287750" evidence="2">
    <location>
        <begin position="18"/>
        <end position="147"/>
    </location>
</feature>
<dbReference type="GO" id="GO:0008010">
    <property type="term" value="F:structural constituent of chitin-based larval cuticle"/>
    <property type="evidence" value="ECO:0007669"/>
    <property type="project" value="TreeGrafter"/>
</dbReference>